<keyword evidence="2" id="KW-1185">Reference proteome</keyword>
<evidence type="ECO:0000313" key="1">
    <source>
        <dbReference type="EMBL" id="KAJ2971349.1"/>
    </source>
</evidence>
<comment type="caution">
    <text evidence="1">The sequence shown here is derived from an EMBL/GenBank/DDBJ whole genome shotgun (WGS) entry which is preliminary data.</text>
</comment>
<organism evidence="1 2">
    <name type="scientific">Trametes sanguinea</name>
    <dbReference type="NCBI Taxonomy" id="158606"/>
    <lineage>
        <taxon>Eukaryota</taxon>
        <taxon>Fungi</taxon>
        <taxon>Dikarya</taxon>
        <taxon>Basidiomycota</taxon>
        <taxon>Agaricomycotina</taxon>
        <taxon>Agaricomycetes</taxon>
        <taxon>Polyporales</taxon>
        <taxon>Polyporaceae</taxon>
        <taxon>Trametes</taxon>
    </lineage>
</organism>
<proteinExistence type="predicted"/>
<reference evidence="1" key="1">
    <citation type="submission" date="2022-08" db="EMBL/GenBank/DDBJ databases">
        <title>Genome Sequence of Pycnoporus sanguineus.</title>
        <authorList>
            <person name="Buettner E."/>
        </authorList>
    </citation>
    <scope>NUCLEOTIDE SEQUENCE</scope>
    <source>
        <strain evidence="1">CG-C14</strain>
    </source>
</reference>
<sequence>MNRSSDFNTPFQNDSLDVDLETALYNSRAAFSPPPAHLRLPLSHTREEEEVFKRDIALAISASLADLKEPSACPVLGPSPAHAFSGMFSEVTLSGDSPLSLSGSPSGLRKRLEPEASHLSSSCTSYLSSPPSYGSGPAEGSASVIDLTLTDDCPGPSRPLKRRRLIVHHVDIDLTNEDDL</sequence>
<dbReference type="EMBL" id="JANSHE010005368">
    <property type="protein sequence ID" value="KAJ2971349.1"/>
    <property type="molecule type" value="Genomic_DNA"/>
</dbReference>
<protein>
    <submittedName>
        <fullName evidence="1">Uncharacterized protein</fullName>
    </submittedName>
</protein>
<accession>A0ACC1MYP1</accession>
<evidence type="ECO:0000313" key="2">
    <source>
        <dbReference type="Proteomes" id="UP001144978"/>
    </source>
</evidence>
<gene>
    <name evidence="1" type="ORF">NUW54_g12524</name>
</gene>
<name>A0ACC1MYP1_9APHY</name>
<dbReference type="Proteomes" id="UP001144978">
    <property type="component" value="Unassembled WGS sequence"/>
</dbReference>